<evidence type="ECO:0000313" key="3">
    <source>
        <dbReference type="EMBL" id="KDR74271.1"/>
    </source>
</evidence>
<evidence type="ECO:0000256" key="1">
    <source>
        <dbReference type="SAM" id="MobiDB-lite"/>
    </source>
</evidence>
<evidence type="ECO:0000313" key="4">
    <source>
        <dbReference type="Proteomes" id="UP000027222"/>
    </source>
</evidence>
<sequence length="278" mass="29257">MSREALSHLVRIFVPQDQTPDESAPIPKLGSAAALQDWLRRIETDLEGEDIPQSQWSTTAMLFLNNSVKFEMRKLKQRRIEMGLYTWPWNEFTESPREVLNRKGATAYSGVTTATATTGIKGVTTPETELFITGFVVLGSAVFAGALFMARIIPGDAAGGLLSLFQAYGQTVVGATAETAAPGLTAKAKLTIARVSLLGPALFSAGTSAPGGAIATFIFIAGIQWGFCLGISKLFSPVQSIGHPAIVHPLGAAPAAGDGRSEQSASEVQDGADHPLAS</sequence>
<feature type="region of interest" description="Disordered" evidence="1">
    <location>
        <begin position="252"/>
        <end position="278"/>
    </location>
</feature>
<gene>
    <name evidence="3" type="ORF">GALMADRAFT_211884</name>
</gene>
<organism evidence="3 4">
    <name type="scientific">Galerina marginata (strain CBS 339.88)</name>
    <dbReference type="NCBI Taxonomy" id="685588"/>
    <lineage>
        <taxon>Eukaryota</taxon>
        <taxon>Fungi</taxon>
        <taxon>Dikarya</taxon>
        <taxon>Basidiomycota</taxon>
        <taxon>Agaricomycotina</taxon>
        <taxon>Agaricomycetes</taxon>
        <taxon>Agaricomycetidae</taxon>
        <taxon>Agaricales</taxon>
        <taxon>Agaricineae</taxon>
        <taxon>Strophariaceae</taxon>
        <taxon>Galerina</taxon>
    </lineage>
</organism>
<feature type="transmembrane region" description="Helical" evidence="2">
    <location>
        <begin position="130"/>
        <end position="153"/>
    </location>
</feature>
<dbReference type="EMBL" id="KL142383">
    <property type="protein sequence ID" value="KDR74271.1"/>
    <property type="molecule type" value="Genomic_DNA"/>
</dbReference>
<accession>A0A067STP8</accession>
<keyword evidence="4" id="KW-1185">Reference proteome</keyword>
<dbReference type="Proteomes" id="UP000027222">
    <property type="component" value="Unassembled WGS sequence"/>
</dbReference>
<dbReference type="OrthoDB" id="3068660at2759"/>
<dbReference type="HOGENOM" id="CLU_1001313_0_0_1"/>
<keyword evidence="2" id="KW-0812">Transmembrane</keyword>
<protein>
    <submittedName>
        <fullName evidence="3">Uncharacterized protein</fullName>
    </submittedName>
</protein>
<name>A0A067STP8_GALM3</name>
<proteinExistence type="predicted"/>
<evidence type="ECO:0000256" key="2">
    <source>
        <dbReference type="SAM" id="Phobius"/>
    </source>
</evidence>
<keyword evidence="2" id="KW-0472">Membrane</keyword>
<keyword evidence="2" id="KW-1133">Transmembrane helix</keyword>
<feature type="transmembrane region" description="Helical" evidence="2">
    <location>
        <begin position="212"/>
        <end position="231"/>
    </location>
</feature>
<dbReference type="AlphaFoldDB" id="A0A067STP8"/>
<reference evidence="4" key="1">
    <citation type="journal article" date="2014" name="Proc. Natl. Acad. Sci. U.S.A.">
        <title>Extensive sampling of basidiomycete genomes demonstrates inadequacy of the white-rot/brown-rot paradigm for wood decay fungi.</title>
        <authorList>
            <person name="Riley R."/>
            <person name="Salamov A.A."/>
            <person name="Brown D.W."/>
            <person name="Nagy L.G."/>
            <person name="Floudas D."/>
            <person name="Held B.W."/>
            <person name="Levasseur A."/>
            <person name="Lombard V."/>
            <person name="Morin E."/>
            <person name="Otillar R."/>
            <person name="Lindquist E.A."/>
            <person name="Sun H."/>
            <person name="LaButti K.M."/>
            <person name="Schmutz J."/>
            <person name="Jabbour D."/>
            <person name="Luo H."/>
            <person name="Baker S.E."/>
            <person name="Pisabarro A.G."/>
            <person name="Walton J.D."/>
            <person name="Blanchette R.A."/>
            <person name="Henrissat B."/>
            <person name="Martin F."/>
            <person name="Cullen D."/>
            <person name="Hibbett D.S."/>
            <person name="Grigoriev I.V."/>
        </authorList>
    </citation>
    <scope>NUCLEOTIDE SEQUENCE [LARGE SCALE GENOMIC DNA]</scope>
    <source>
        <strain evidence="4">CBS 339.88</strain>
    </source>
</reference>